<comment type="caution">
    <text evidence="2">The sequence shown here is derived from an EMBL/GenBank/DDBJ whole genome shotgun (WGS) entry which is preliminary data.</text>
</comment>
<evidence type="ECO:0000313" key="3">
    <source>
        <dbReference type="Proteomes" id="UP000252118"/>
    </source>
</evidence>
<evidence type="ECO:0000313" key="2">
    <source>
        <dbReference type="EMBL" id="RBP00192.1"/>
    </source>
</evidence>
<dbReference type="Proteomes" id="UP000252118">
    <property type="component" value="Unassembled WGS sequence"/>
</dbReference>
<dbReference type="InterPro" id="IPR007505">
    <property type="entry name" value="PDDEXK_7"/>
</dbReference>
<dbReference type="Pfam" id="PF09823">
    <property type="entry name" value="DUF2357"/>
    <property type="match status" value="1"/>
</dbReference>
<dbReference type="InterPro" id="IPR018633">
    <property type="entry name" value="DUF2357"/>
</dbReference>
<dbReference type="Pfam" id="PF04411">
    <property type="entry name" value="PDDEXK_7"/>
    <property type="match status" value="1"/>
</dbReference>
<feature type="domain" description="DUF2357" evidence="1">
    <location>
        <begin position="92"/>
        <end position="286"/>
    </location>
</feature>
<organism evidence="2 3">
    <name type="scientific">Rossellomorea aquimaris</name>
    <dbReference type="NCBI Taxonomy" id="189382"/>
    <lineage>
        <taxon>Bacteria</taxon>
        <taxon>Bacillati</taxon>
        <taxon>Bacillota</taxon>
        <taxon>Bacilli</taxon>
        <taxon>Bacillales</taxon>
        <taxon>Bacillaceae</taxon>
        <taxon>Rossellomorea</taxon>
    </lineage>
</organism>
<dbReference type="EMBL" id="QNRJ01000025">
    <property type="protein sequence ID" value="RBP00192.1"/>
    <property type="molecule type" value="Genomic_DNA"/>
</dbReference>
<evidence type="ECO:0000259" key="1">
    <source>
        <dbReference type="Pfam" id="PF09823"/>
    </source>
</evidence>
<protein>
    <recommendedName>
        <fullName evidence="1">DUF2357 domain-containing protein</fullName>
    </recommendedName>
</protein>
<sequence length="493" mass="58205">MAPLNSGDRSLEVWMTSEGWIPFEEAFLTEATEYKLRYEGAGIDLRIHGVPIPFHKEGNLFFTSLMTPFQSGSVQVFLNGKEYETFIYPDSRKLSEQQFDVMIEEILEESNSCFQLSGLEREVSVSGKSLGVSWTQWIYIERSMQKLRQIFARIEKQPFSRLVKLPIVQKRERVQQVEQPTLHWLDKRGYGEDIPLNVETTKTFETVDVYENQVLKKQLFDLTTLLRTYMKVERVDISKKAATFHSLIRRWINSPFLQEVSMHQGTYSVTQKFRKHPIYRQWYKWFEQLYKHDREGIGFDYPIAMKDTFELYEMWCFLKIVRILRELNLVEETSGLYKKTENGIFIDLAKNKESQITLQGGMTLYFQRTYQYKTKEFFTYTQRMIPDIVLENGKEIIIFDPKYRVPGNLGTALGEMHKYRDGIVHRETGERTVREVYILTPTRDGSVETLRYFQEGYHDKYKMGALQMIPGSGNKKMHQKLLSIFNNVKVDTE</sequence>
<gene>
    <name evidence="2" type="ORF">DET59_1259</name>
</gene>
<accession>A0A366ECU3</accession>
<name>A0A366ECU3_9BACI</name>
<reference evidence="2 3" key="1">
    <citation type="submission" date="2018-06" db="EMBL/GenBank/DDBJ databases">
        <title>Freshwater and sediment microbial communities from various areas in North America, analyzing microbe dynamics in response to fracking.</title>
        <authorList>
            <person name="Lamendella R."/>
        </authorList>
    </citation>
    <scope>NUCLEOTIDE SEQUENCE [LARGE SCALE GENOMIC DNA]</scope>
    <source>
        <strain evidence="2 3">97B</strain>
    </source>
</reference>
<dbReference type="OrthoDB" id="11970at2"/>
<proteinExistence type="predicted"/>
<dbReference type="AlphaFoldDB" id="A0A366ECU3"/>